<dbReference type="Pfam" id="PF18962">
    <property type="entry name" value="Por_Secre_tail"/>
    <property type="match status" value="1"/>
</dbReference>
<accession>A0A495MJG8</accession>
<dbReference type="InterPro" id="IPR045474">
    <property type="entry name" value="GEVED"/>
</dbReference>
<evidence type="ECO:0000256" key="2">
    <source>
        <dbReference type="ARBA" id="ARBA00023157"/>
    </source>
</evidence>
<dbReference type="InterPro" id="IPR024079">
    <property type="entry name" value="MetalloPept_cat_dom_sf"/>
</dbReference>
<feature type="chain" id="PRO_5019764982" evidence="3">
    <location>
        <begin position="20"/>
        <end position="1202"/>
    </location>
</feature>
<dbReference type="SMART" id="SM00060">
    <property type="entry name" value="FN3"/>
    <property type="match status" value="2"/>
</dbReference>
<dbReference type="GO" id="GO:0016020">
    <property type="term" value="C:membrane"/>
    <property type="evidence" value="ECO:0007669"/>
    <property type="project" value="UniProtKB-SubCell"/>
</dbReference>
<protein>
    <submittedName>
        <fullName evidence="5">Putative secreted protein (Por secretion system target)</fullName>
    </submittedName>
</protein>
<feature type="signal peptide" evidence="3">
    <location>
        <begin position="1"/>
        <end position="19"/>
    </location>
</feature>
<dbReference type="SUPFAM" id="SSF49265">
    <property type="entry name" value="Fibronectin type III"/>
    <property type="match status" value="1"/>
</dbReference>
<dbReference type="Pfam" id="PF20009">
    <property type="entry name" value="GEVED"/>
    <property type="match status" value="2"/>
</dbReference>
<sequence>MKHALLSVAFLAMTGFSFAQNGKSLWKASAPKSDLAIFENRMPLPTKNLFELDLSSLKNQLTKAPLRNSYKQASNVIIAIPTADGASERFRIYDLPIMDPELAARYPEIKSYAGQGIDDPTATIYFSVSPLGFQGMKLVADKPAEFIEPYSKDLSTYSVYKRTDKRMAFTKFECEVMDHVKGQMNSDLALRPNADDSTLRTYRLAMSVTGEYTAYHGGTKALALAAINNTMTRVNGVFEKDFGVRMVLISNTDAVIYTNASTDPYGSTDANYNSQLQSTLTSVIGNANYDIGHLMSAIGNNGNAGCIGCVCASGKGSGFTTSTVPIGDNFDIDFVAHEMGHQFGANHTFTFSNEGTGVQNEPGSGTTIMGYAGITGATDVQPHSDPFFHAVSIQQVTNYVKTTSCQTNTATGNAVPTANAGADYTVPKGTPFLLTGSGTDANGDTLTYCWEQMNSGTSSTTYPSATATSGPAFRSFVPSTSGTRYFPRLETIKTGATTWQWEAVPNVARTLNFRLTVRDNRAGGPANNSDDMIVTVNGTAGPFVLTAPNTAVSWASGTSQTVTWNVAGTTANGVNAANVDILLSTDGGNTYPITLLAGTPNDGTQAITVPNNPGTQNRIMVKGSNHIFFDISNTNFTITTGSGDVTAPTAPTSLAASGTTQTGTNLSWTASTDNVAVTGYEVYQNGVLKTTVTTTTYAVTGLTPSTAYTFYVKAKDAAGNLSASSNTVNVTTLAGTATYCASKGNSVADEYIGRVQLGTINNASTGGTGYSDFTSISTNLSKGTAYTITVTPTWTGTTYAEGVAVWIDYNGDSDFDDTGELAWSRAASTATPASGSFTVPATAATGATRMRVSLKYNAVPTACEAFSYGEVEDYTVNIQAGSADTTAPTVPTSLVASGTTQTATNLSWTASTDNVAVTGYEVYQDGVLRTTVTTTSYAVTGLTAATTYTFSVKAKDAAGNSSASSNSVNVTTLSTSVSYCASQGNSVADEKIGRVQFGTIDNTSTGGTGYTDFTSISTNATRGISYTITITPSWTSSVYSEGYSVWIDYNKDGDFTDAGEQVWTKTASTTTPVSGSFTIPASATLGATRMRVSMKYNAVPTACEAFSYGQVEDYTVNIVSTGREESIAQAEIKLYPNPASSVINLTSVSEKASFRIVNMLGQEVMRGKIQDGTIAVSSLTDGNYIVEINDNENVTVKRFIKK</sequence>
<dbReference type="CDD" id="cd00063">
    <property type="entry name" value="FN3"/>
    <property type="match status" value="2"/>
</dbReference>
<evidence type="ECO:0000313" key="5">
    <source>
        <dbReference type="EMBL" id="RKS26114.1"/>
    </source>
</evidence>
<dbReference type="Gene3D" id="2.60.40.10">
    <property type="entry name" value="Immunoglobulins"/>
    <property type="match status" value="3"/>
</dbReference>
<dbReference type="Pfam" id="PF00041">
    <property type="entry name" value="fn3"/>
    <property type="match status" value="2"/>
</dbReference>
<dbReference type="EMBL" id="RBLC01000001">
    <property type="protein sequence ID" value="RKS26114.1"/>
    <property type="molecule type" value="Genomic_DNA"/>
</dbReference>
<keyword evidence="2" id="KW-1015">Disulfide bond</keyword>
<dbReference type="AlphaFoldDB" id="A0A495MJG8"/>
<dbReference type="Proteomes" id="UP000277579">
    <property type="component" value="Unassembled WGS sequence"/>
</dbReference>
<keyword evidence="6" id="KW-1185">Reference proteome</keyword>
<name>A0A495MJG8_9FLAO</name>
<dbReference type="SUPFAM" id="SSF55486">
    <property type="entry name" value="Metalloproteases ('zincins'), catalytic domain"/>
    <property type="match status" value="1"/>
</dbReference>
<dbReference type="InterPro" id="IPR036116">
    <property type="entry name" value="FN3_sf"/>
</dbReference>
<dbReference type="PANTHER" id="PTHR44170">
    <property type="entry name" value="PROTEIN SIDEKICK"/>
    <property type="match status" value="1"/>
</dbReference>
<feature type="domain" description="Fibronectin type-III" evidence="4">
    <location>
        <begin position="890"/>
        <end position="975"/>
    </location>
</feature>
<dbReference type="InterPro" id="IPR026444">
    <property type="entry name" value="Secre_tail"/>
</dbReference>
<feature type="domain" description="Fibronectin type-III" evidence="4">
    <location>
        <begin position="650"/>
        <end position="735"/>
    </location>
</feature>
<dbReference type="OrthoDB" id="9792152at2"/>
<dbReference type="InterPro" id="IPR003961">
    <property type="entry name" value="FN3_dom"/>
</dbReference>
<dbReference type="Gene3D" id="3.40.390.10">
    <property type="entry name" value="Collagenase (Catalytic Domain)"/>
    <property type="match status" value="1"/>
</dbReference>
<proteinExistence type="predicted"/>
<evidence type="ECO:0000256" key="3">
    <source>
        <dbReference type="SAM" id="SignalP"/>
    </source>
</evidence>
<dbReference type="PROSITE" id="PS50853">
    <property type="entry name" value="FN3"/>
    <property type="match status" value="2"/>
</dbReference>
<dbReference type="GO" id="GO:0098609">
    <property type="term" value="P:cell-cell adhesion"/>
    <property type="evidence" value="ECO:0007669"/>
    <property type="project" value="TreeGrafter"/>
</dbReference>
<dbReference type="RefSeq" id="WP_121375466.1">
    <property type="nucleotide sequence ID" value="NZ_RBLC01000001.1"/>
</dbReference>
<dbReference type="Pfam" id="PF13583">
    <property type="entry name" value="Reprolysin_4"/>
    <property type="match status" value="1"/>
</dbReference>
<evidence type="ECO:0000313" key="6">
    <source>
        <dbReference type="Proteomes" id="UP000277579"/>
    </source>
</evidence>
<gene>
    <name evidence="5" type="ORF">CLV94_1168</name>
</gene>
<dbReference type="NCBIfam" id="TIGR04183">
    <property type="entry name" value="Por_Secre_tail"/>
    <property type="match status" value="1"/>
</dbReference>
<keyword evidence="1 3" id="KW-0732">Signal</keyword>
<evidence type="ECO:0000256" key="1">
    <source>
        <dbReference type="ARBA" id="ARBA00022729"/>
    </source>
</evidence>
<organism evidence="5 6">
    <name type="scientific">Flavobacterium endophyticum</name>
    <dbReference type="NCBI Taxonomy" id="1540163"/>
    <lineage>
        <taxon>Bacteria</taxon>
        <taxon>Pseudomonadati</taxon>
        <taxon>Bacteroidota</taxon>
        <taxon>Flavobacteriia</taxon>
        <taxon>Flavobacteriales</taxon>
        <taxon>Flavobacteriaceae</taxon>
        <taxon>Flavobacterium</taxon>
    </lineage>
</organism>
<dbReference type="GO" id="GO:0008237">
    <property type="term" value="F:metallopeptidase activity"/>
    <property type="evidence" value="ECO:0007669"/>
    <property type="project" value="InterPro"/>
</dbReference>
<dbReference type="InterPro" id="IPR013783">
    <property type="entry name" value="Ig-like_fold"/>
</dbReference>
<comment type="caution">
    <text evidence="5">The sequence shown here is derived from an EMBL/GenBank/DDBJ whole genome shotgun (WGS) entry which is preliminary data.</text>
</comment>
<evidence type="ECO:0000259" key="4">
    <source>
        <dbReference type="PROSITE" id="PS50853"/>
    </source>
</evidence>
<dbReference type="PANTHER" id="PTHR44170:SF6">
    <property type="entry name" value="CONTACTIN"/>
    <property type="match status" value="1"/>
</dbReference>
<reference evidence="5 6" key="1">
    <citation type="submission" date="2018-10" db="EMBL/GenBank/DDBJ databases">
        <title>Genomic Encyclopedia of Archaeal and Bacterial Type Strains, Phase II (KMG-II): from individual species to whole genera.</title>
        <authorList>
            <person name="Goeker M."/>
        </authorList>
    </citation>
    <scope>NUCLEOTIDE SEQUENCE [LARGE SCALE GENOMIC DNA]</scope>
    <source>
        <strain evidence="5 6">DSM 29537</strain>
    </source>
</reference>